<evidence type="ECO:0000313" key="1">
    <source>
        <dbReference type="EMBL" id="CAH1269052.1"/>
    </source>
</evidence>
<evidence type="ECO:0000313" key="2">
    <source>
        <dbReference type="Proteomes" id="UP000838412"/>
    </source>
</evidence>
<accession>A0A8K0A4Q1</accession>
<name>A0A8K0A4Q1_BRALA</name>
<keyword evidence="2" id="KW-1185">Reference proteome</keyword>
<dbReference type="EMBL" id="OV696692">
    <property type="protein sequence ID" value="CAH1269052.1"/>
    <property type="molecule type" value="Genomic_DNA"/>
</dbReference>
<reference evidence="1" key="1">
    <citation type="submission" date="2022-01" db="EMBL/GenBank/DDBJ databases">
        <authorList>
            <person name="Braso-Vives M."/>
        </authorList>
    </citation>
    <scope>NUCLEOTIDE SEQUENCE</scope>
</reference>
<sequence length="95" mass="10732">MFFQNSVTMGNHSSRPVPFLPTTVGARWADRRFTFENLVLEGGGQKALRTSEYVRYWRMPGSCPRSSGLLEPAQAQSLWIPLRATQQSDKQSGRT</sequence>
<gene>
    <name evidence="1" type="primary">Hypp4074</name>
    <name evidence="1" type="ORF">BLAG_LOCUS21807</name>
</gene>
<proteinExistence type="predicted"/>
<protein>
    <submittedName>
        <fullName evidence="1">Hypp4074 protein</fullName>
    </submittedName>
</protein>
<dbReference type="Proteomes" id="UP000838412">
    <property type="component" value="Chromosome 7"/>
</dbReference>
<dbReference type="AlphaFoldDB" id="A0A8K0A4Q1"/>
<organism evidence="1 2">
    <name type="scientific">Branchiostoma lanceolatum</name>
    <name type="common">Common lancelet</name>
    <name type="synonym">Amphioxus lanceolatum</name>
    <dbReference type="NCBI Taxonomy" id="7740"/>
    <lineage>
        <taxon>Eukaryota</taxon>
        <taxon>Metazoa</taxon>
        <taxon>Chordata</taxon>
        <taxon>Cephalochordata</taxon>
        <taxon>Leptocardii</taxon>
        <taxon>Amphioxiformes</taxon>
        <taxon>Branchiostomatidae</taxon>
        <taxon>Branchiostoma</taxon>
    </lineage>
</organism>